<comment type="caution">
    <text evidence="2">The sequence shown here is derived from an EMBL/GenBank/DDBJ whole genome shotgun (WGS) entry which is preliminary data.</text>
</comment>
<reference evidence="3" key="1">
    <citation type="submission" date="2022-10" db="EMBL/GenBank/DDBJ databases">
        <title>Genome assembly of Pristionchus species.</title>
        <authorList>
            <person name="Yoshida K."/>
            <person name="Sommer R.J."/>
        </authorList>
    </citation>
    <scope>NUCLEOTIDE SEQUENCE [LARGE SCALE GENOMIC DNA]</scope>
    <source>
        <strain evidence="3">RS5460</strain>
    </source>
</reference>
<keyword evidence="3" id="KW-1185">Reference proteome</keyword>
<evidence type="ECO:0000313" key="2">
    <source>
        <dbReference type="EMBL" id="GMR61698.1"/>
    </source>
</evidence>
<name>A0AAN5DDT3_9BILA</name>
<accession>A0AAN5DDT3</accession>
<protein>
    <submittedName>
        <fullName evidence="2">Uncharacterized protein</fullName>
    </submittedName>
</protein>
<organism evidence="2 3">
    <name type="scientific">Pristionchus mayeri</name>
    <dbReference type="NCBI Taxonomy" id="1317129"/>
    <lineage>
        <taxon>Eukaryota</taxon>
        <taxon>Metazoa</taxon>
        <taxon>Ecdysozoa</taxon>
        <taxon>Nematoda</taxon>
        <taxon>Chromadorea</taxon>
        <taxon>Rhabditida</taxon>
        <taxon>Rhabditina</taxon>
        <taxon>Diplogasteromorpha</taxon>
        <taxon>Diplogasteroidea</taxon>
        <taxon>Neodiplogasteridae</taxon>
        <taxon>Pristionchus</taxon>
    </lineage>
</organism>
<proteinExistence type="predicted"/>
<keyword evidence="1" id="KW-0732">Signal</keyword>
<evidence type="ECO:0000256" key="1">
    <source>
        <dbReference type="SAM" id="SignalP"/>
    </source>
</evidence>
<feature type="signal peptide" evidence="1">
    <location>
        <begin position="1"/>
        <end position="16"/>
    </location>
</feature>
<dbReference type="EMBL" id="BTRK01000006">
    <property type="protein sequence ID" value="GMR61698.1"/>
    <property type="molecule type" value="Genomic_DNA"/>
</dbReference>
<feature type="non-terminal residue" evidence="2">
    <location>
        <position position="1"/>
    </location>
</feature>
<gene>
    <name evidence="2" type="ORF">PMAYCL1PPCAC_31893</name>
</gene>
<evidence type="ECO:0000313" key="3">
    <source>
        <dbReference type="Proteomes" id="UP001328107"/>
    </source>
</evidence>
<dbReference type="Proteomes" id="UP001328107">
    <property type="component" value="Unassembled WGS sequence"/>
</dbReference>
<sequence>LRRLLVFSIFAFSAAASLDLRSLSSIYTPPKCAFRQSCLFMMDEFRFEMCACPNGTRCNGKFSTVHQGTRYNFCSDPELAECSSGDLSVTIEGLQTTLHCSCSKPLIERKVTAFTAYYPPMLATNPAKAHPVSPKMTKLMKYWRYRSAKYQQRGECARMRRKQKQSVRCQSKDDLC</sequence>
<dbReference type="AlphaFoldDB" id="A0AAN5DDT3"/>
<feature type="chain" id="PRO_5043040601" evidence="1">
    <location>
        <begin position="17"/>
        <end position="176"/>
    </location>
</feature>